<proteinExistence type="predicted"/>
<dbReference type="EMBL" id="ML994615">
    <property type="protein sequence ID" value="KAF2192219.1"/>
    <property type="molecule type" value="Genomic_DNA"/>
</dbReference>
<sequence length="101" mass="11652">DKARGQQYLTPSEEEALVKYLLRTANSGFPIPIKHLRSLAFVIACQRSSIFQAPAANETIRPLGRNWPQAFYKRHPELKAKRVKALDRSRHDKNIYGKIQH</sequence>
<evidence type="ECO:0000256" key="1">
    <source>
        <dbReference type="ARBA" id="ARBA00023125"/>
    </source>
</evidence>
<dbReference type="OrthoDB" id="5420958at2759"/>
<evidence type="ECO:0000313" key="3">
    <source>
        <dbReference type="EMBL" id="KAF2192219.1"/>
    </source>
</evidence>
<dbReference type="Proteomes" id="UP000800200">
    <property type="component" value="Unassembled WGS sequence"/>
</dbReference>
<reference evidence="3" key="1">
    <citation type="journal article" date="2020" name="Stud. Mycol.">
        <title>101 Dothideomycetes genomes: a test case for predicting lifestyles and emergence of pathogens.</title>
        <authorList>
            <person name="Haridas S."/>
            <person name="Albert R."/>
            <person name="Binder M."/>
            <person name="Bloem J."/>
            <person name="Labutti K."/>
            <person name="Salamov A."/>
            <person name="Andreopoulos B."/>
            <person name="Baker S."/>
            <person name="Barry K."/>
            <person name="Bills G."/>
            <person name="Bluhm B."/>
            <person name="Cannon C."/>
            <person name="Castanera R."/>
            <person name="Culley D."/>
            <person name="Daum C."/>
            <person name="Ezra D."/>
            <person name="Gonzalez J."/>
            <person name="Henrissat B."/>
            <person name="Kuo A."/>
            <person name="Liang C."/>
            <person name="Lipzen A."/>
            <person name="Lutzoni F."/>
            <person name="Magnuson J."/>
            <person name="Mondo S."/>
            <person name="Nolan M."/>
            <person name="Ohm R."/>
            <person name="Pangilinan J."/>
            <person name="Park H.-J."/>
            <person name="Ramirez L."/>
            <person name="Alfaro M."/>
            <person name="Sun H."/>
            <person name="Tritt A."/>
            <person name="Yoshinaga Y."/>
            <person name="Zwiers L.-H."/>
            <person name="Turgeon B."/>
            <person name="Goodwin S."/>
            <person name="Spatafora J."/>
            <person name="Crous P."/>
            <person name="Grigoriev I."/>
        </authorList>
    </citation>
    <scope>NUCLEOTIDE SEQUENCE</scope>
    <source>
        <strain evidence="3">CBS 207.26</strain>
    </source>
</reference>
<evidence type="ECO:0000313" key="4">
    <source>
        <dbReference type="Proteomes" id="UP000800200"/>
    </source>
</evidence>
<feature type="non-terminal residue" evidence="3">
    <location>
        <position position="101"/>
    </location>
</feature>
<dbReference type="AlphaFoldDB" id="A0A6A6EN81"/>
<feature type="domain" description="HTH CENPB-type" evidence="2">
    <location>
        <begin position="1"/>
        <end position="81"/>
    </location>
</feature>
<dbReference type="InterPro" id="IPR006600">
    <property type="entry name" value="HTH_CenpB_DNA-bd_dom"/>
</dbReference>
<dbReference type="GO" id="GO:0003677">
    <property type="term" value="F:DNA binding"/>
    <property type="evidence" value="ECO:0007669"/>
    <property type="project" value="UniProtKB-KW"/>
</dbReference>
<dbReference type="PROSITE" id="PS51253">
    <property type="entry name" value="HTH_CENPB"/>
    <property type="match status" value="1"/>
</dbReference>
<gene>
    <name evidence="3" type="ORF">K469DRAFT_496882</name>
</gene>
<keyword evidence="4" id="KW-1185">Reference proteome</keyword>
<organism evidence="3 4">
    <name type="scientific">Zopfia rhizophila CBS 207.26</name>
    <dbReference type="NCBI Taxonomy" id="1314779"/>
    <lineage>
        <taxon>Eukaryota</taxon>
        <taxon>Fungi</taxon>
        <taxon>Dikarya</taxon>
        <taxon>Ascomycota</taxon>
        <taxon>Pezizomycotina</taxon>
        <taxon>Dothideomycetes</taxon>
        <taxon>Dothideomycetes incertae sedis</taxon>
        <taxon>Zopfiaceae</taxon>
        <taxon>Zopfia</taxon>
    </lineage>
</organism>
<evidence type="ECO:0000259" key="2">
    <source>
        <dbReference type="PROSITE" id="PS51253"/>
    </source>
</evidence>
<name>A0A6A6EN81_9PEZI</name>
<feature type="non-terminal residue" evidence="3">
    <location>
        <position position="1"/>
    </location>
</feature>
<keyword evidence="1" id="KW-0238">DNA-binding</keyword>
<protein>
    <recommendedName>
        <fullName evidence="2">HTH CENPB-type domain-containing protein</fullName>
    </recommendedName>
</protein>
<accession>A0A6A6EN81</accession>